<dbReference type="RefSeq" id="XP_018998778.1">
    <property type="nucleotide sequence ID" value="XM_019134073.1"/>
</dbReference>
<name>A0A1E3I9A9_9TREE</name>
<dbReference type="AlphaFoldDB" id="A0A1E3I9A9"/>
<feature type="compositionally biased region" description="Pro residues" evidence="1">
    <location>
        <begin position="432"/>
        <end position="442"/>
    </location>
</feature>
<evidence type="ECO:0000313" key="4">
    <source>
        <dbReference type="Proteomes" id="UP000094065"/>
    </source>
</evidence>
<sequence length="632" mass="67274">MVLSDAVKITIVVVAPVLFFTVLFAAAYLYRRYQSPYRHGTFRVEDGIWDPSKPEGLLPHCHMCYQNHSHGQDLVVSVEAGPSYESKAEGANNISELHYVEKSIDVRRLNHNPYAPDLITRVNSISSTLASQEPANPSSDVLPFGGGRRASHASVVDPNRLGYQGVEANALSHGVIAVGDRRPSVLSGGLSDRRESDTLSVRKVSFGGGEEMVNVQAAGIDQSKLPARRSSNPSRSFSRRPSMKDGELQHDEQPEPLPFSHPFSATSLSSSTSLTRGGVGSAFIVPPVPALQQPPPPRKNIQKRPCSLKLTSTSTRQSSHPPPSILASAYDPVTGVSTKALKSALIASPELDEMSTGSDISEDFVEPTPGVFEAWKGFPQQGSPSRAVLIQPPEFTHASGQEPSAEPSLGSTSPKTLPPTPAPRPSQLIPASPTPSAPPIVLGPPLSGVERRSSSASNRSITYLADVVRDEAQRKGAVSAGLPGKERKDSLHVQAEEDGMEEVAINSPPPVPAPVALHQAQSLPSPTAPLKALVSAGLSVPSPNVAIGRKASTHSAKSNTHLVVEVVRENSVRRKSATVVPATPAETRPQSVHVEIVSPNVYGEQDAPMLSPSKFQENLVQYENDSARGQAI</sequence>
<evidence type="ECO:0000313" key="3">
    <source>
        <dbReference type="EMBL" id="ODN84975.1"/>
    </source>
</evidence>
<feature type="region of interest" description="Disordered" evidence="1">
    <location>
        <begin position="396"/>
        <end position="461"/>
    </location>
</feature>
<proteinExistence type="predicted"/>
<dbReference type="OrthoDB" id="2576605at2759"/>
<keyword evidence="4" id="KW-1185">Reference proteome</keyword>
<keyword evidence="2" id="KW-0472">Membrane</keyword>
<keyword evidence="2" id="KW-0812">Transmembrane</keyword>
<dbReference type="EMBL" id="AWGJ01000001">
    <property type="protein sequence ID" value="ODN84975.1"/>
    <property type="molecule type" value="Genomic_DNA"/>
</dbReference>
<feature type="transmembrane region" description="Helical" evidence="2">
    <location>
        <begin position="6"/>
        <end position="30"/>
    </location>
</feature>
<keyword evidence="2" id="KW-1133">Transmembrane helix</keyword>
<reference evidence="3 4" key="1">
    <citation type="submission" date="2016-06" db="EMBL/GenBank/DDBJ databases">
        <title>Evolution of pathogenesis and genome organization in the Tremellales.</title>
        <authorList>
            <person name="Cuomo C."/>
            <person name="Litvintseva A."/>
            <person name="Heitman J."/>
            <person name="Chen Y."/>
            <person name="Sun S."/>
            <person name="Springer D."/>
            <person name="Dromer F."/>
            <person name="Young S."/>
            <person name="Zeng Q."/>
            <person name="Chapman S."/>
            <person name="Gujja S."/>
            <person name="Saif S."/>
            <person name="Birren B."/>
        </authorList>
    </citation>
    <scope>NUCLEOTIDE SEQUENCE [LARGE SCALE GENOMIC DNA]</scope>
    <source>
        <strain evidence="3 4">CBS 6039</strain>
    </source>
</reference>
<dbReference type="Proteomes" id="UP000094065">
    <property type="component" value="Unassembled WGS sequence"/>
</dbReference>
<comment type="caution">
    <text evidence="3">The sequence shown here is derived from an EMBL/GenBank/DDBJ whole genome shotgun (WGS) entry which is preliminary data.</text>
</comment>
<accession>A0A1E3I9A9</accession>
<protein>
    <submittedName>
        <fullName evidence="3">Uncharacterized protein</fullName>
    </submittedName>
</protein>
<dbReference type="GeneID" id="30152129"/>
<evidence type="ECO:0000256" key="1">
    <source>
        <dbReference type="SAM" id="MobiDB-lite"/>
    </source>
</evidence>
<organism evidence="3 4">
    <name type="scientific">Cryptococcus amylolentus CBS 6039</name>
    <dbReference type="NCBI Taxonomy" id="1295533"/>
    <lineage>
        <taxon>Eukaryota</taxon>
        <taxon>Fungi</taxon>
        <taxon>Dikarya</taxon>
        <taxon>Basidiomycota</taxon>
        <taxon>Agaricomycotina</taxon>
        <taxon>Tremellomycetes</taxon>
        <taxon>Tremellales</taxon>
        <taxon>Cryptococcaceae</taxon>
        <taxon>Cryptococcus</taxon>
    </lineage>
</organism>
<feature type="compositionally biased region" description="Low complexity" evidence="1">
    <location>
        <begin position="228"/>
        <end position="240"/>
    </location>
</feature>
<evidence type="ECO:0000256" key="2">
    <source>
        <dbReference type="SAM" id="Phobius"/>
    </source>
</evidence>
<feature type="region of interest" description="Disordered" evidence="1">
    <location>
        <begin position="217"/>
        <end position="272"/>
    </location>
</feature>
<feature type="compositionally biased region" description="Basic and acidic residues" evidence="1">
    <location>
        <begin position="242"/>
        <end position="253"/>
    </location>
</feature>
<gene>
    <name evidence="3" type="ORF">L202_00820</name>
</gene>